<keyword evidence="3" id="KW-1185">Reference proteome</keyword>
<dbReference type="EMBL" id="CAXKWB010004276">
    <property type="protein sequence ID" value="CAL4073112.1"/>
    <property type="molecule type" value="Genomic_DNA"/>
</dbReference>
<organism evidence="2 3">
    <name type="scientific">Meganyctiphanes norvegica</name>
    <name type="common">Northern krill</name>
    <name type="synonym">Thysanopoda norvegica</name>
    <dbReference type="NCBI Taxonomy" id="48144"/>
    <lineage>
        <taxon>Eukaryota</taxon>
        <taxon>Metazoa</taxon>
        <taxon>Ecdysozoa</taxon>
        <taxon>Arthropoda</taxon>
        <taxon>Crustacea</taxon>
        <taxon>Multicrustacea</taxon>
        <taxon>Malacostraca</taxon>
        <taxon>Eumalacostraca</taxon>
        <taxon>Eucarida</taxon>
        <taxon>Euphausiacea</taxon>
        <taxon>Euphausiidae</taxon>
        <taxon>Meganyctiphanes</taxon>
    </lineage>
</organism>
<feature type="region of interest" description="Disordered" evidence="1">
    <location>
        <begin position="23"/>
        <end position="96"/>
    </location>
</feature>
<dbReference type="AlphaFoldDB" id="A0AAV2Q624"/>
<evidence type="ECO:0000256" key="1">
    <source>
        <dbReference type="SAM" id="MobiDB-lite"/>
    </source>
</evidence>
<evidence type="ECO:0000313" key="2">
    <source>
        <dbReference type="EMBL" id="CAL4073112.1"/>
    </source>
</evidence>
<feature type="compositionally biased region" description="Basic and acidic residues" evidence="1">
    <location>
        <begin position="86"/>
        <end position="95"/>
    </location>
</feature>
<reference evidence="2 3" key="1">
    <citation type="submission" date="2024-05" db="EMBL/GenBank/DDBJ databases">
        <authorList>
            <person name="Wallberg A."/>
        </authorList>
    </citation>
    <scope>NUCLEOTIDE SEQUENCE [LARGE SCALE GENOMIC DNA]</scope>
</reference>
<gene>
    <name evidence="2" type="ORF">MNOR_LOCUS9021</name>
</gene>
<protein>
    <submittedName>
        <fullName evidence="2">Uncharacterized protein</fullName>
    </submittedName>
</protein>
<comment type="caution">
    <text evidence="2">The sequence shown here is derived from an EMBL/GenBank/DDBJ whole genome shotgun (WGS) entry which is preliminary data.</text>
</comment>
<name>A0AAV2Q624_MEGNR</name>
<dbReference type="Proteomes" id="UP001497623">
    <property type="component" value="Unassembled WGS sequence"/>
</dbReference>
<evidence type="ECO:0000313" key="3">
    <source>
        <dbReference type="Proteomes" id="UP001497623"/>
    </source>
</evidence>
<proteinExistence type="predicted"/>
<sequence length="127" mass="14074">MSSSLCEMRVLAVATLRRPLRTTAADTTARARSDSLAHSASIPEAGATTCPPHLSHRMPITMQRHNQSSNTQGATRGTSTSSRIPPRKDLKIAEKRRQKPSIMKLYLDSVVLQNDYDHIILAEHMNI</sequence>
<accession>A0AAV2Q624</accession>
<feature type="compositionally biased region" description="Polar residues" evidence="1">
    <location>
        <begin position="63"/>
        <end position="83"/>
    </location>
</feature>